<evidence type="ECO:0000313" key="4">
    <source>
        <dbReference type="Proteomes" id="UP000092124"/>
    </source>
</evidence>
<accession>A0A1A6G364</accession>
<sequence length="193" mass="21491">AIFWDSGIGKHHLLSCFTCNKLNLDSKNITSVALATCRIWVDGKTIMAQIGDTAPQEHYLAITFTYYPGAELWDQADSNTVIMLMGTKSDMYHLQTVPTDETCALAEMNNTSFTEMSALDSTNTKGAFRSIVTEIKQITDQVAQCEFPGNSVVNVVSPCYLPQTDTQTSFQCRQNLCSPCTSARPMHMLYPWH</sequence>
<gene>
    <name evidence="3" type="ORF">A6R68_09059</name>
</gene>
<dbReference type="STRING" id="56216.A0A1A6G364"/>
<evidence type="ECO:0000313" key="3">
    <source>
        <dbReference type="EMBL" id="OBS59817.1"/>
    </source>
</evidence>
<dbReference type="EMBL" id="LZPO01107952">
    <property type="protein sequence ID" value="OBS59817.1"/>
    <property type="molecule type" value="Genomic_DNA"/>
</dbReference>
<dbReference type="Gene3D" id="3.40.50.300">
    <property type="entry name" value="P-loop containing nucleotide triphosphate hydrolases"/>
    <property type="match status" value="2"/>
</dbReference>
<organism evidence="3 4">
    <name type="scientific">Neotoma lepida</name>
    <name type="common">Desert woodrat</name>
    <dbReference type="NCBI Taxonomy" id="56216"/>
    <lineage>
        <taxon>Eukaryota</taxon>
        <taxon>Metazoa</taxon>
        <taxon>Chordata</taxon>
        <taxon>Craniata</taxon>
        <taxon>Vertebrata</taxon>
        <taxon>Euteleostomi</taxon>
        <taxon>Mammalia</taxon>
        <taxon>Eutheria</taxon>
        <taxon>Euarchontoglires</taxon>
        <taxon>Glires</taxon>
        <taxon>Rodentia</taxon>
        <taxon>Myomorpha</taxon>
        <taxon>Muroidea</taxon>
        <taxon>Cricetidae</taxon>
        <taxon>Neotominae</taxon>
        <taxon>Neotoma</taxon>
    </lineage>
</organism>
<dbReference type="Proteomes" id="UP000092124">
    <property type="component" value="Unassembled WGS sequence"/>
</dbReference>
<dbReference type="PANTHER" id="PTHR47979">
    <property type="entry name" value="DRAB11-RELATED"/>
    <property type="match status" value="1"/>
</dbReference>
<protein>
    <submittedName>
        <fullName evidence="3">Uncharacterized protein</fullName>
    </submittedName>
</protein>
<dbReference type="PROSITE" id="PS51419">
    <property type="entry name" value="RAB"/>
    <property type="match status" value="1"/>
</dbReference>
<dbReference type="InterPro" id="IPR027417">
    <property type="entry name" value="P-loop_NTPase"/>
</dbReference>
<keyword evidence="4" id="KW-1185">Reference proteome</keyword>
<name>A0A1A6G364_NEOLE</name>
<evidence type="ECO:0000256" key="2">
    <source>
        <dbReference type="ARBA" id="ARBA00023134"/>
    </source>
</evidence>
<comment type="caution">
    <text evidence="3">The sequence shown here is derived from an EMBL/GenBank/DDBJ whole genome shotgun (WGS) entry which is preliminary data.</text>
</comment>
<keyword evidence="1" id="KW-0547">Nucleotide-binding</keyword>
<keyword evidence="2" id="KW-0342">GTP-binding</keyword>
<dbReference type="SMART" id="SM00175">
    <property type="entry name" value="RAB"/>
    <property type="match status" value="1"/>
</dbReference>
<dbReference type="InterPro" id="IPR050209">
    <property type="entry name" value="Rab_GTPases_membrane_traffic"/>
</dbReference>
<feature type="non-terminal residue" evidence="3">
    <location>
        <position position="1"/>
    </location>
</feature>
<dbReference type="SUPFAM" id="SSF52540">
    <property type="entry name" value="P-loop containing nucleoside triphosphate hydrolases"/>
    <property type="match status" value="1"/>
</dbReference>
<dbReference type="InterPro" id="IPR001806">
    <property type="entry name" value="Small_GTPase"/>
</dbReference>
<feature type="non-terminal residue" evidence="3">
    <location>
        <position position="193"/>
    </location>
</feature>
<proteinExistence type="predicted"/>
<evidence type="ECO:0000256" key="1">
    <source>
        <dbReference type="ARBA" id="ARBA00022741"/>
    </source>
</evidence>
<dbReference type="AlphaFoldDB" id="A0A1A6G364"/>
<dbReference type="OrthoDB" id="9989112at2759"/>
<dbReference type="GO" id="GO:0003924">
    <property type="term" value="F:GTPase activity"/>
    <property type="evidence" value="ECO:0007669"/>
    <property type="project" value="InterPro"/>
</dbReference>
<reference evidence="3 4" key="1">
    <citation type="submission" date="2016-06" db="EMBL/GenBank/DDBJ databases">
        <title>The Draft Genome Sequence and Annotation of the Desert Woodrat Neotoma lepida.</title>
        <authorList>
            <person name="Campbell M."/>
            <person name="Oakeson K.F."/>
            <person name="Yandell M."/>
            <person name="Halpert J.R."/>
            <person name="Dearing D."/>
        </authorList>
    </citation>
    <scope>NUCLEOTIDE SEQUENCE [LARGE SCALE GENOMIC DNA]</scope>
    <source>
        <strain evidence="3">417</strain>
        <tissue evidence="3">Liver</tissue>
    </source>
</reference>
<dbReference type="Pfam" id="PF00071">
    <property type="entry name" value="Ras"/>
    <property type="match status" value="1"/>
</dbReference>
<dbReference type="GO" id="GO:0005525">
    <property type="term" value="F:GTP binding"/>
    <property type="evidence" value="ECO:0007669"/>
    <property type="project" value="UniProtKB-KW"/>
</dbReference>